<evidence type="ECO:0000313" key="2">
    <source>
        <dbReference type="Proteomes" id="UP000033998"/>
    </source>
</evidence>
<dbReference type="Gene3D" id="3.30.2310.20">
    <property type="entry name" value="RelE-like"/>
    <property type="match status" value="1"/>
</dbReference>
<organism evidence="1 2">
    <name type="scientific">Candidatus Nomurabacteria bacterium GW2011_GWD2_39_12</name>
    <dbReference type="NCBI Taxonomy" id="1618759"/>
    <lineage>
        <taxon>Bacteria</taxon>
        <taxon>Candidatus Nomuraibacteriota</taxon>
    </lineage>
</organism>
<evidence type="ECO:0008006" key="3">
    <source>
        <dbReference type="Google" id="ProtNLM"/>
    </source>
</evidence>
<accession>A0A837HXN3</accession>
<proteinExistence type="predicted"/>
<gene>
    <name evidence="1" type="ORF">UT27_C0009G0016</name>
</gene>
<dbReference type="AlphaFoldDB" id="A0A837HXN3"/>
<dbReference type="Proteomes" id="UP000033998">
    <property type="component" value="Unassembled WGS sequence"/>
</dbReference>
<dbReference type="EMBL" id="LBWE01000009">
    <property type="protein sequence ID" value="KKR01242.1"/>
    <property type="molecule type" value="Genomic_DNA"/>
</dbReference>
<sequence>MDKKEKFLNKIPLLDKIKILQAIDCILIGDIRFLDIKKLKGSDNQFRVRVGKYRIKFTKHATFNQVAEVTHRNDNTY</sequence>
<name>A0A837HXN3_9BACT</name>
<dbReference type="SUPFAM" id="SSF143011">
    <property type="entry name" value="RelE-like"/>
    <property type="match status" value="1"/>
</dbReference>
<protein>
    <recommendedName>
        <fullName evidence="3">Plasmid stabilization system</fullName>
    </recommendedName>
</protein>
<reference evidence="1 2" key="1">
    <citation type="journal article" date="2015" name="Nature">
        <title>rRNA introns, odd ribosomes, and small enigmatic genomes across a large radiation of phyla.</title>
        <authorList>
            <person name="Brown C.T."/>
            <person name="Hug L.A."/>
            <person name="Thomas B.C."/>
            <person name="Sharon I."/>
            <person name="Castelle C.J."/>
            <person name="Singh A."/>
            <person name="Wilkins M.J."/>
            <person name="Williams K.H."/>
            <person name="Banfield J.F."/>
        </authorList>
    </citation>
    <scope>NUCLEOTIDE SEQUENCE [LARGE SCALE GENOMIC DNA]</scope>
</reference>
<comment type="caution">
    <text evidence="1">The sequence shown here is derived from an EMBL/GenBank/DDBJ whole genome shotgun (WGS) entry which is preliminary data.</text>
</comment>
<dbReference type="InterPro" id="IPR035093">
    <property type="entry name" value="RelE/ParE_toxin_dom_sf"/>
</dbReference>
<evidence type="ECO:0000313" key="1">
    <source>
        <dbReference type="EMBL" id="KKR01242.1"/>
    </source>
</evidence>